<evidence type="ECO:0000313" key="2">
    <source>
        <dbReference type="EMBL" id="EKX63811.1"/>
    </source>
</evidence>
<proteinExistence type="predicted"/>
<gene>
    <name evidence="2" type="ORF">STRIP9103_06130</name>
</gene>
<protein>
    <submittedName>
        <fullName evidence="2">Uncharacterized protein</fullName>
    </submittedName>
</protein>
<evidence type="ECO:0000313" key="3">
    <source>
        <dbReference type="Proteomes" id="UP000010411"/>
    </source>
</evidence>
<dbReference type="Proteomes" id="UP000010411">
    <property type="component" value="Unassembled WGS sequence"/>
</dbReference>
<sequence>MLRLPACHRCSHAWRIEASGSTPETPLIFGRPMIERLPGPISGFDQGHPDCHRTGSAVTMDA</sequence>
<comment type="caution">
    <text evidence="2">The sequence shown here is derived from an EMBL/GenBank/DDBJ whole genome shotgun (WGS) entry which is preliminary data.</text>
</comment>
<dbReference type="AlphaFoldDB" id="L1KSR4"/>
<dbReference type="EMBL" id="AEJC01000406">
    <property type="protein sequence ID" value="EKX63811.1"/>
    <property type="molecule type" value="Genomic_DNA"/>
</dbReference>
<accession>L1KSR4</accession>
<keyword evidence="3" id="KW-1185">Reference proteome</keyword>
<reference evidence="2 3" key="1">
    <citation type="submission" date="2012-11" db="EMBL/GenBank/DDBJ databases">
        <authorList>
            <person name="Huguet-Tapia J.C."/>
            <person name="Durkin A.S."/>
            <person name="Pettis G.S."/>
            <person name="Badger J.H."/>
        </authorList>
    </citation>
    <scope>NUCLEOTIDE SEQUENCE [LARGE SCALE GENOMIC DNA]</scope>
    <source>
        <strain evidence="2 3">91-03</strain>
    </source>
</reference>
<name>L1KSR4_9ACTN</name>
<feature type="region of interest" description="Disordered" evidence="1">
    <location>
        <begin position="41"/>
        <end position="62"/>
    </location>
</feature>
<evidence type="ECO:0000256" key="1">
    <source>
        <dbReference type="SAM" id="MobiDB-lite"/>
    </source>
</evidence>
<organism evidence="2 3">
    <name type="scientific">Streptomyces ipomoeae 91-03</name>
    <dbReference type="NCBI Taxonomy" id="698759"/>
    <lineage>
        <taxon>Bacteria</taxon>
        <taxon>Bacillati</taxon>
        <taxon>Actinomycetota</taxon>
        <taxon>Actinomycetes</taxon>
        <taxon>Kitasatosporales</taxon>
        <taxon>Streptomycetaceae</taxon>
        <taxon>Streptomyces</taxon>
    </lineage>
</organism>